<dbReference type="SUPFAM" id="SSF54001">
    <property type="entry name" value="Cysteine proteinases"/>
    <property type="match status" value="1"/>
</dbReference>
<dbReference type="EMBL" id="AP026867">
    <property type="protein sequence ID" value="BDS15071.1"/>
    <property type="molecule type" value="Genomic_DNA"/>
</dbReference>
<protein>
    <submittedName>
        <fullName evidence="2">YiiX family permuted papain-like enzyme</fullName>
    </submittedName>
</protein>
<evidence type="ECO:0000313" key="3">
    <source>
        <dbReference type="Proteomes" id="UP001060919"/>
    </source>
</evidence>
<dbReference type="Gene3D" id="3.90.1720.10">
    <property type="entry name" value="endopeptidase domain like (from Nostoc punctiforme)"/>
    <property type="match status" value="1"/>
</dbReference>
<reference evidence="2" key="1">
    <citation type="submission" date="2022-09" db="EMBL/GenBank/DDBJ databases">
        <title>Aureispira anguillicida sp. nov., isolated from Leptocephalus of Japanese eel Anguilla japonica.</title>
        <authorList>
            <person name="Yuasa K."/>
            <person name="Mekata T."/>
            <person name="Ikunari K."/>
        </authorList>
    </citation>
    <scope>NUCLEOTIDE SEQUENCE</scope>
    <source>
        <strain evidence="2">EL160426</strain>
    </source>
</reference>
<accession>A0A916DXG9</accession>
<organism evidence="2 3">
    <name type="scientific">Aureispira anguillae</name>
    <dbReference type="NCBI Taxonomy" id="2864201"/>
    <lineage>
        <taxon>Bacteria</taxon>
        <taxon>Pseudomonadati</taxon>
        <taxon>Bacteroidota</taxon>
        <taxon>Saprospiria</taxon>
        <taxon>Saprospirales</taxon>
        <taxon>Saprospiraceae</taxon>
        <taxon>Aureispira</taxon>
    </lineage>
</organism>
<dbReference type="KEGG" id="aup:AsAng_0058530"/>
<keyword evidence="3" id="KW-1185">Reference proteome</keyword>
<evidence type="ECO:0000313" key="2">
    <source>
        <dbReference type="EMBL" id="BDS15071.1"/>
    </source>
</evidence>
<evidence type="ECO:0000256" key="1">
    <source>
        <dbReference type="SAM" id="SignalP"/>
    </source>
</evidence>
<dbReference type="Pfam" id="PF05708">
    <property type="entry name" value="Peptidase_C92"/>
    <property type="match status" value="1"/>
</dbReference>
<feature type="chain" id="PRO_5036926429" evidence="1">
    <location>
        <begin position="23"/>
        <end position="225"/>
    </location>
</feature>
<keyword evidence="1" id="KW-0732">Signal</keyword>
<sequence length="225" mass="25713">MIQSKMNLLVGCALFFIGGLLSCQTSTQEETTAHLTNEQLVVKHPVFKNGDIIFQTSNSSQSKAIQLATNSPYSHVGIIYQQNDEYWVYEAVEPVQLTQLATWVKRGKKGHYVVKRLKDTTILTPSVLNTMKSIGQRYNGKHYDLYFEWSDEKIYCSELVWKIYKEATGLSLGKLSRLSDFDLTHPTVQKKIQERFKRAIPLDEKVISPASIFNSDLLTTIYSQH</sequence>
<name>A0A916DXG9_9BACT</name>
<dbReference type="AlphaFoldDB" id="A0A916DXG9"/>
<dbReference type="RefSeq" id="WP_264790259.1">
    <property type="nucleotide sequence ID" value="NZ_AP026867.1"/>
</dbReference>
<dbReference type="NCBIfam" id="NF007458">
    <property type="entry name" value="PRK10030.1"/>
    <property type="match status" value="1"/>
</dbReference>
<dbReference type="InterPro" id="IPR038765">
    <property type="entry name" value="Papain-like_cys_pep_sf"/>
</dbReference>
<dbReference type="Proteomes" id="UP001060919">
    <property type="component" value="Chromosome"/>
</dbReference>
<dbReference type="PROSITE" id="PS51257">
    <property type="entry name" value="PROKAR_LIPOPROTEIN"/>
    <property type="match status" value="1"/>
</dbReference>
<dbReference type="InterPro" id="IPR024453">
    <property type="entry name" value="Peptidase_C92"/>
</dbReference>
<gene>
    <name evidence="2" type="ORF">AsAng_0058530</name>
</gene>
<feature type="signal peptide" evidence="1">
    <location>
        <begin position="1"/>
        <end position="22"/>
    </location>
</feature>
<proteinExistence type="predicted"/>